<dbReference type="PANTHER" id="PTHR30469">
    <property type="entry name" value="MULTIDRUG RESISTANCE PROTEIN MDTA"/>
    <property type="match status" value="1"/>
</dbReference>
<dbReference type="EMBL" id="QOCE01000047">
    <property type="protein sequence ID" value="RBW50984.1"/>
    <property type="molecule type" value="Genomic_DNA"/>
</dbReference>
<keyword evidence="1" id="KW-0175">Coiled coil</keyword>
<dbReference type="Gene3D" id="1.10.287.470">
    <property type="entry name" value="Helix hairpin bin"/>
    <property type="match status" value="1"/>
</dbReference>
<accession>A0A366WMC2</accession>
<dbReference type="SUPFAM" id="SSF111369">
    <property type="entry name" value="HlyD-like secretion proteins"/>
    <property type="match status" value="2"/>
</dbReference>
<dbReference type="GO" id="GO:0015562">
    <property type="term" value="F:efflux transmembrane transporter activity"/>
    <property type="evidence" value="ECO:0007669"/>
    <property type="project" value="TreeGrafter"/>
</dbReference>
<evidence type="ECO:0000313" key="4">
    <source>
        <dbReference type="Proteomes" id="UP000252706"/>
    </source>
</evidence>
<proteinExistence type="predicted"/>
<name>A0A366WMC2_9RHOB</name>
<protein>
    <submittedName>
        <fullName evidence="3">Efflux transporter periplasmic adaptor subunit</fullName>
    </submittedName>
</protein>
<sequence>MRFLRQSLVGVFLASLTLALLIYAGQLVLGAVQTRLADEKRAPQARERIFAVNVLTAELATITPILEAFGQVSSRRTLELRAAAGGRIIALAETFEEGGSVKEGDVLVRIDPADAQSALDRANSDFLDAKAEERDAGRALILAGDELQAAVDQSDLRARALKRQIDLQDRGVGTAAAAETAELALASARQAVLARRIAVAQAESRVDQTITRLARAQIALDAAERDVQETTVTAGFSGTLGSVNLVEGRLVSANEKLAELVDPMSLEVAFRVSTAQYARLLDETGQLIPAPVIVALDVTGADLRATGVISRDAAAAGDGQSGRLIFARLSDAPGFKPGDFVTVLVDEPPLSGVVRLPASSLDATHSVLILGEEERLESLNVELVRRQGDEVLLRGVGLAGREVIVGRTPLLGAGIRVRPLRDGPQTQAQPEAAMLELTDERRAKLVAFVEGNKKMPEAMKARVLEKLTEAKVPMKLVKRIESRMGG</sequence>
<dbReference type="InterPro" id="IPR058625">
    <property type="entry name" value="MdtA-like_BSH"/>
</dbReference>
<organism evidence="3 4">
    <name type="scientific">Phaeobacter gallaeciensis</name>
    <dbReference type="NCBI Taxonomy" id="60890"/>
    <lineage>
        <taxon>Bacteria</taxon>
        <taxon>Pseudomonadati</taxon>
        <taxon>Pseudomonadota</taxon>
        <taxon>Alphaproteobacteria</taxon>
        <taxon>Rhodobacterales</taxon>
        <taxon>Roseobacteraceae</taxon>
        <taxon>Phaeobacter</taxon>
    </lineage>
</organism>
<evidence type="ECO:0000259" key="2">
    <source>
        <dbReference type="Pfam" id="PF25917"/>
    </source>
</evidence>
<dbReference type="OrthoDB" id="7626141at2"/>
<dbReference type="Pfam" id="PF25917">
    <property type="entry name" value="BSH_RND"/>
    <property type="match status" value="1"/>
</dbReference>
<evidence type="ECO:0000256" key="1">
    <source>
        <dbReference type="SAM" id="Coils"/>
    </source>
</evidence>
<dbReference type="Gene3D" id="2.40.30.170">
    <property type="match status" value="1"/>
</dbReference>
<dbReference type="Proteomes" id="UP000252706">
    <property type="component" value="Unassembled WGS sequence"/>
</dbReference>
<dbReference type="RefSeq" id="WP_113825488.1">
    <property type="nucleotide sequence ID" value="NZ_QOCE01000047.1"/>
</dbReference>
<comment type="caution">
    <text evidence="3">The sequence shown here is derived from an EMBL/GenBank/DDBJ whole genome shotgun (WGS) entry which is preliminary data.</text>
</comment>
<dbReference type="AlphaFoldDB" id="A0A366WMC2"/>
<dbReference type="GO" id="GO:1990281">
    <property type="term" value="C:efflux pump complex"/>
    <property type="evidence" value="ECO:0007669"/>
    <property type="project" value="TreeGrafter"/>
</dbReference>
<dbReference type="Gene3D" id="2.40.50.100">
    <property type="match status" value="1"/>
</dbReference>
<gene>
    <name evidence="3" type="ORF">DS909_20775</name>
</gene>
<reference evidence="3 4" key="1">
    <citation type="submission" date="2018-07" db="EMBL/GenBank/DDBJ databases">
        <title>Modular assembly of carbohydrate-degrading microbial communities in the ocean.</title>
        <authorList>
            <person name="Enke T.N."/>
            <person name="Datta M.S."/>
            <person name="Schwartzman J.A."/>
            <person name="Cermak N."/>
            <person name="Schmitz D.A."/>
            <person name="Barrere J."/>
            <person name="Cordero O.X."/>
        </authorList>
    </citation>
    <scope>NUCLEOTIDE SEQUENCE [LARGE SCALE GENOMIC DNA]</scope>
    <source>
        <strain evidence="3 4">C3M10</strain>
    </source>
</reference>
<feature type="domain" description="Multidrug resistance protein MdtA-like barrel-sandwich hybrid" evidence="2">
    <location>
        <begin position="76"/>
        <end position="261"/>
    </location>
</feature>
<feature type="coiled-coil region" evidence="1">
    <location>
        <begin position="199"/>
        <end position="233"/>
    </location>
</feature>
<evidence type="ECO:0000313" key="3">
    <source>
        <dbReference type="EMBL" id="RBW50984.1"/>
    </source>
</evidence>